<dbReference type="OrthoDB" id="10378157at2759"/>
<accession>A0A0P1BAV3</accession>
<feature type="compositionally biased region" description="Basic residues" evidence="1">
    <location>
        <begin position="133"/>
        <end position="149"/>
    </location>
</feature>
<evidence type="ECO:0000256" key="2">
    <source>
        <dbReference type="SAM" id="SignalP"/>
    </source>
</evidence>
<protein>
    <submittedName>
        <fullName evidence="3">Uncharacterized protein</fullName>
    </submittedName>
</protein>
<dbReference type="AlphaFoldDB" id="A0A0P1BAV3"/>
<organism evidence="3 4">
    <name type="scientific">Ceraceosorus bombacis</name>
    <dbReference type="NCBI Taxonomy" id="401625"/>
    <lineage>
        <taxon>Eukaryota</taxon>
        <taxon>Fungi</taxon>
        <taxon>Dikarya</taxon>
        <taxon>Basidiomycota</taxon>
        <taxon>Ustilaginomycotina</taxon>
        <taxon>Exobasidiomycetes</taxon>
        <taxon>Ceraceosorales</taxon>
        <taxon>Ceraceosoraceae</taxon>
        <taxon>Ceraceosorus</taxon>
    </lineage>
</organism>
<evidence type="ECO:0000313" key="3">
    <source>
        <dbReference type="EMBL" id="CEH12784.1"/>
    </source>
</evidence>
<keyword evidence="4" id="KW-1185">Reference proteome</keyword>
<feature type="compositionally biased region" description="Polar residues" evidence="1">
    <location>
        <begin position="98"/>
        <end position="109"/>
    </location>
</feature>
<feature type="region of interest" description="Disordered" evidence="1">
    <location>
        <begin position="89"/>
        <end position="163"/>
    </location>
</feature>
<dbReference type="EMBL" id="CCYA01000181">
    <property type="protein sequence ID" value="CEH12784.1"/>
    <property type="molecule type" value="Genomic_DNA"/>
</dbReference>
<feature type="compositionally biased region" description="Polar residues" evidence="1">
    <location>
        <begin position="366"/>
        <end position="375"/>
    </location>
</feature>
<feature type="compositionally biased region" description="Basic and acidic residues" evidence="1">
    <location>
        <begin position="150"/>
        <end position="163"/>
    </location>
</feature>
<feature type="region of interest" description="Disordered" evidence="1">
    <location>
        <begin position="309"/>
        <end position="331"/>
    </location>
</feature>
<name>A0A0P1BAV3_9BASI</name>
<sequence>MQTLLQASEVPKALGALLLISIMSTARATHPSNHVGRIAQIHNDVDWMSRLPSATILHRRAPLFSAGELTGAELERALLSGASSSSSFSRASKLKLPSRTSSDSASSEGILSRPPEATPPTSPELDSLALPLARKRKAAKYSAARNRRVKERERMRKDGKSEMEVWTAVPGNPRHASTQIVSKLLSEIEAAGADKSKFFPETSREQRQAQVGRSRVRSKLLQAGWPREKVWEKVPGVQRKFSSNAGRPRVRPVADAEGESSTPKRRRRRKGTTFGTNEELEEQLEALRRQADGEVSWQLGRKKAVFKAPKYDPNLETSATRSGLTPAQERELKKTNQALSAAIGSIVRAPKKAAAQPNKPPLPFDLNQSPAKSPE</sequence>
<feature type="chain" id="PRO_5006059346" evidence="2">
    <location>
        <begin position="29"/>
        <end position="375"/>
    </location>
</feature>
<dbReference type="Proteomes" id="UP000054845">
    <property type="component" value="Unassembled WGS sequence"/>
</dbReference>
<keyword evidence="2" id="KW-0732">Signal</keyword>
<feature type="signal peptide" evidence="2">
    <location>
        <begin position="1"/>
        <end position="28"/>
    </location>
</feature>
<reference evidence="3 4" key="1">
    <citation type="submission" date="2014-09" db="EMBL/GenBank/DDBJ databases">
        <authorList>
            <person name="Magalhaes I.L.F."/>
            <person name="Oliveira U."/>
            <person name="Santos F.R."/>
            <person name="Vidigal T.H.D.A."/>
            <person name="Brescovit A.D."/>
            <person name="Santos A.J."/>
        </authorList>
    </citation>
    <scope>NUCLEOTIDE SEQUENCE [LARGE SCALE GENOMIC DNA]</scope>
</reference>
<feature type="region of interest" description="Disordered" evidence="1">
    <location>
        <begin position="350"/>
        <end position="375"/>
    </location>
</feature>
<feature type="compositionally biased region" description="Polar residues" evidence="1">
    <location>
        <begin position="315"/>
        <end position="325"/>
    </location>
</feature>
<feature type="region of interest" description="Disordered" evidence="1">
    <location>
        <begin position="233"/>
        <end position="279"/>
    </location>
</feature>
<evidence type="ECO:0000256" key="1">
    <source>
        <dbReference type="SAM" id="MobiDB-lite"/>
    </source>
</evidence>
<evidence type="ECO:0000313" key="4">
    <source>
        <dbReference type="Proteomes" id="UP000054845"/>
    </source>
</evidence>
<proteinExistence type="predicted"/>